<dbReference type="Proteomes" id="UP001217089">
    <property type="component" value="Unassembled WGS sequence"/>
</dbReference>
<feature type="region of interest" description="Disordered" evidence="1">
    <location>
        <begin position="115"/>
        <end position="136"/>
    </location>
</feature>
<accession>A0ABQ9F4X8</accession>
<dbReference type="InterPro" id="IPR004274">
    <property type="entry name" value="FCP1_dom"/>
</dbReference>
<name>A0ABQ9F4X8_TEGGR</name>
<evidence type="ECO:0000313" key="4">
    <source>
        <dbReference type="Proteomes" id="UP001217089"/>
    </source>
</evidence>
<feature type="compositionally biased region" description="Basic and acidic residues" evidence="1">
    <location>
        <begin position="123"/>
        <end position="136"/>
    </location>
</feature>
<keyword evidence="4" id="KW-1185">Reference proteome</keyword>
<comment type="caution">
    <text evidence="3">The sequence shown here is derived from an EMBL/GenBank/DDBJ whole genome shotgun (WGS) entry which is preliminary data.</text>
</comment>
<gene>
    <name evidence="3" type="ORF">KUTeg_010996</name>
</gene>
<dbReference type="Pfam" id="PF03031">
    <property type="entry name" value="NIF"/>
    <property type="match status" value="1"/>
</dbReference>
<organism evidence="3 4">
    <name type="scientific">Tegillarca granosa</name>
    <name type="common">Malaysian cockle</name>
    <name type="synonym">Anadara granosa</name>
    <dbReference type="NCBI Taxonomy" id="220873"/>
    <lineage>
        <taxon>Eukaryota</taxon>
        <taxon>Metazoa</taxon>
        <taxon>Spiralia</taxon>
        <taxon>Lophotrochozoa</taxon>
        <taxon>Mollusca</taxon>
        <taxon>Bivalvia</taxon>
        <taxon>Autobranchia</taxon>
        <taxon>Pteriomorphia</taxon>
        <taxon>Arcoida</taxon>
        <taxon>Arcoidea</taxon>
        <taxon>Arcidae</taxon>
        <taxon>Tegillarca</taxon>
    </lineage>
</organism>
<feature type="compositionally biased region" description="Basic and acidic residues" evidence="1">
    <location>
        <begin position="79"/>
        <end position="88"/>
    </location>
</feature>
<dbReference type="SUPFAM" id="SSF56784">
    <property type="entry name" value="HAD-like"/>
    <property type="match status" value="1"/>
</dbReference>
<feature type="domain" description="FCP1 homology" evidence="2">
    <location>
        <begin position="204"/>
        <end position="245"/>
    </location>
</feature>
<dbReference type="InterPro" id="IPR023214">
    <property type="entry name" value="HAD_sf"/>
</dbReference>
<proteinExistence type="predicted"/>
<evidence type="ECO:0000256" key="1">
    <source>
        <dbReference type="SAM" id="MobiDB-lite"/>
    </source>
</evidence>
<evidence type="ECO:0000313" key="3">
    <source>
        <dbReference type="EMBL" id="KAJ8311641.1"/>
    </source>
</evidence>
<dbReference type="EMBL" id="JARBDR010000496">
    <property type="protein sequence ID" value="KAJ8311641.1"/>
    <property type="molecule type" value="Genomic_DNA"/>
</dbReference>
<reference evidence="3 4" key="1">
    <citation type="submission" date="2022-12" db="EMBL/GenBank/DDBJ databases">
        <title>Chromosome-level genome of Tegillarca granosa.</title>
        <authorList>
            <person name="Kim J."/>
        </authorList>
    </citation>
    <scope>NUCLEOTIDE SEQUENCE [LARGE SCALE GENOMIC DNA]</scope>
    <source>
        <strain evidence="3">Teg-2019</strain>
        <tissue evidence="3">Adductor muscle</tissue>
    </source>
</reference>
<evidence type="ECO:0000259" key="2">
    <source>
        <dbReference type="Pfam" id="PF03031"/>
    </source>
</evidence>
<dbReference type="InterPro" id="IPR036412">
    <property type="entry name" value="HAD-like_sf"/>
</dbReference>
<feature type="region of interest" description="Disordered" evidence="1">
    <location>
        <begin position="79"/>
        <end position="98"/>
    </location>
</feature>
<dbReference type="Gene3D" id="3.40.50.1000">
    <property type="entry name" value="HAD superfamily/HAD-like"/>
    <property type="match status" value="1"/>
</dbReference>
<protein>
    <recommendedName>
        <fullName evidence="2">FCP1 homology domain-containing protein</fullName>
    </recommendedName>
</protein>
<sequence length="260" mass="29613">MGQGFVFETAETKPLQGLGHQASCIQAFVKKEKNVMCAGDAATTTAGTEDKNVYTDSAAACLITSTPYVKKMGNKKNVEQKKPLHQLEENSEVPGSPPRTTYMDTMFSPLYHPLYGQHPHEHHPHEHQHEHSSPAKENLEPCYEDKEVDCINICSTETLPIEDNNNFVYDKCDNTMMRSDETLVHCSLTELEDADFNFPVVFQEVKYQLDNGIPIESWFMDPSDRELLHLIPFLEGLVHLNEDVRPHIHNRFKLHTKLPP</sequence>